<sequence>MKTSCVTDRYISILNRLAEVVKWKRTDVLEYIKSKQNDLDLDDEDIKIIEKNKVAGQVFINLTEEKLLAPPYNLLGGPAGAIAFLIKSLKDEVQASYISYLAVASTNELEKSEESFQEKNDLQTDEAIEKTCINEPSCNLISASGEILVGPYLPETDDLIRNTEATEKTCTNEHPISTSNFLPETASQLLRYYDVWNRPHKEWPSLSEFSDHLYKVHNISKKDLVHSSFKIEIGILQKLFAKQHPAQSRLSELANMGKLAVSEGIIVSDYALVGRNLVARCVLFQQTPRLIKKVRRAKVTEKSTKQKVLKQKIELAKDSVILNGFHRINQHYDDYHEASSDLIKRNLDNGDSHDEKVKRFRK</sequence>
<evidence type="ECO:0000313" key="2">
    <source>
        <dbReference type="Proteomes" id="UP000789570"/>
    </source>
</evidence>
<dbReference type="Gene3D" id="1.10.150.50">
    <property type="entry name" value="Transcription Factor, Ets-1"/>
    <property type="match status" value="1"/>
</dbReference>
<dbReference type="AlphaFoldDB" id="A0A9N9CWY0"/>
<dbReference type="Proteomes" id="UP000789570">
    <property type="component" value="Unassembled WGS sequence"/>
</dbReference>
<organism evidence="1 2">
    <name type="scientific">Funneliformis caledonium</name>
    <dbReference type="NCBI Taxonomy" id="1117310"/>
    <lineage>
        <taxon>Eukaryota</taxon>
        <taxon>Fungi</taxon>
        <taxon>Fungi incertae sedis</taxon>
        <taxon>Mucoromycota</taxon>
        <taxon>Glomeromycotina</taxon>
        <taxon>Glomeromycetes</taxon>
        <taxon>Glomerales</taxon>
        <taxon>Glomeraceae</taxon>
        <taxon>Funneliformis</taxon>
    </lineage>
</organism>
<reference evidence="1" key="1">
    <citation type="submission" date="2021-06" db="EMBL/GenBank/DDBJ databases">
        <authorList>
            <person name="Kallberg Y."/>
            <person name="Tangrot J."/>
            <person name="Rosling A."/>
        </authorList>
    </citation>
    <scope>NUCLEOTIDE SEQUENCE</scope>
    <source>
        <strain evidence="1">UK204</strain>
    </source>
</reference>
<evidence type="ECO:0000313" key="1">
    <source>
        <dbReference type="EMBL" id="CAG8618172.1"/>
    </source>
</evidence>
<dbReference type="InterPro" id="IPR013761">
    <property type="entry name" value="SAM/pointed_sf"/>
</dbReference>
<protein>
    <submittedName>
        <fullName evidence="1">6022_t:CDS:1</fullName>
    </submittedName>
</protein>
<comment type="caution">
    <text evidence="1">The sequence shown here is derived from an EMBL/GenBank/DDBJ whole genome shotgun (WGS) entry which is preliminary data.</text>
</comment>
<proteinExistence type="predicted"/>
<dbReference type="OrthoDB" id="2338242at2759"/>
<dbReference type="EMBL" id="CAJVPQ010003105">
    <property type="protein sequence ID" value="CAG8618172.1"/>
    <property type="molecule type" value="Genomic_DNA"/>
</dbReference>
<accession>A0A9N9CWY0</accession>
<keyword evidence="2" id="KW-1185">Reference proteome</keyword>
<gene>
    <name evidence="1" type="ORF">FCALED_LOCUS9417</name>
</gene>
<name>A0A9N9CWY0_9GLOM</name>